<accession>A0A438AGV2</accession>
<dbReference type="PANTHER" id="PTHR47739">
    <property type="entry name" value="TRNA1(VAL) (ADENINE(37)-N6)-METHYLTRANSFERASE"/>
    <property type="match status" value="1"/>
</dbReference>
<gene>
    <name evidence="5" type="ORF">EKE94_09945</name>
</gene>
<feature type="compositionally biased region" description="Low complexity" evidence="3">
    <location>
        <begin position="20"/>
        <end position="45"/>
    </location>
</feature>
<evidence type="ECO:0000313" key="6">
    <source>
        <dbReference type="Proteomes" id="UP000285908"/>
    </source>
</evidence>
<evidence type="ECO:0000313" key="5">
    <source>
        <dbReference type="EMBL" id="RVV97797.1"/>
    </source>
</evidence>
<dbReference type="RefSeq" id="WP_127906462.1">
    <property type="nucleotide sequence ID" value="NZ_RQXX01000003.1"/>
</dbReference>
<comment type="caution">
    <text evidence="5">The sequence shown here is derived from an EMBL/GenBank/DDBJ whole genome shotgun (WGS) entry which is preliminary data.</text>
</comment>
<protein>
    <submittedName>
        <fullName evidence="5">Methyltransferase domain-containing protein</fullName>
    </submittedName>
</protein>
<evidence type="ECO:0000256" key="2">
    <source>
        <dbReference type="ARBA" id="ARBA00022691"/>
    </source>
</evidence>
<dbReference type="GO" id="GO:0008170">
    <property type="term" value="F:N-methyltransferase activity"/>
    <property type="evidence" value="ECO:0007669"/>
    <property type="project" value="UniProtKB-ARBA"/>
</dbReference>
<dbReference type="CDD" id="cd02440">
    <property type="entry name" value="AdoMet_MTases"/>
    <property type="match status" value="1"/>
</dbReference>
<dbReference type="Gene3D" id="3.40.50.150">
    <property type="entry name" value="Vaccinia Virus protein VP39"/>
    <property type="match status" value="1"/>
</dbReference>
<evidence type="ECO:0000256" key="1">
    <source>
        <dbReference type="ARBA" id="ARBA00022603"/>
    </source>
</evidence>
<dbReference type="GO" id="GO:0032259">
    <property type="term" value="P:methylation"/>
    <property type="evidence" value="ECO:0007669"/>
    <property type="project" value="UniProtKB-KW"/>
</dbReference>
<dbReference type="AlphaFoldDB" id="A0A438AGV2"/>
<evidence type="ECO:0000259" key="4">
    <source>
        <dbReference type="Pfam" id="PF05175"/>
    </source>
</evidence>
<dbReference type="InterPro" id="IPR029063">
    <property type="entry name" value="SAM-dependent_MTases_sf"/>
</dbReference>
<dbReference type="PANTHER" id="PTHR47739:SF1">
    <property type="entry name" value="TRNA1(VAL) (ADENINE(37)-N6)-METHYLTRANSFERASE"/>
    <property type="match status" value="1"/>
</dbReference>
<feature type="region of interest" description="Disordered" evidence="3">
    <location>
        <begin position="1"/>
        <end position="63"/>
    </location>
</feature>
<keyword evidence="2" id="KW-0949">S-adenosyl-L-methionine</keyword>
<dbReference type="EMBL" id="RQXX01000003">
    <property type="protein sequence ID" value="RVV97797.1"/>
    <property type="molecule type" value="Genomic_DNA"/>
</dbReference>
<dbReference type="OrthoDB" id="5489421at2"/>
<dbReference type="Proteomes" id="UP000285908">
    <property type="component" value="Unassembled WGS sequence"/>
</dbReference>
<proteinExistence type="predicted"/>
<dbReference type="GO" id="GO:0003676">
    <property type="term" value="F:nucleic acid binding"/>
    <property type="evidence" value="ECO:0007669"/>
    <property type="project" value="InterPro"/>
</dbReference>
<name>A0A438AGV2_9RHOB</name>
<feature type="domain" description="Methyltransferase small" evidence="4">
    <location>
        <begin position="86"/>
        <end position="175"/>
    </location>
</feature>
<dbReference type="SUPFAM" id="SSF53335">
    <property type="entry name" value="S-adenosyl-L-methionine-dependent methyltransferases"/>
    <property type="match status" value="1"/>
</dbReference>
<dbReference type="GO" id="GO:0008757">
    <property type="term" value="F:S-adenosylmethionine-dependent methyltransferase activity"/>
    <property type="evidence" value="ECO:0007669"/>
    <property type="project" value="UniProtKB-ARBA"/>
</dbReference>
<dbReference type="InterPro" id="IPR050210">
    <property type="entry name" value="tRNA_Adenine-N(6)_MTase"/>
</dbReference>
<dbReference type="PROSITE" id="PS00092">
    <property type="entry name" value="N6_MTASE"/>
    <property type="match status" value="1"/>
</dbReference>
<dbReference type="InterPro" id="IPR002052">
    <property type="entry name" value="DNA_methylase_N6_adenine_CS"/>
</dbReference>
<organism evidence="5 6">
    <name type="scientific">Mesobaculum littorinae</name>
    <dbReference type="NCBI Taxonomy" id="2486419"/>
    <lineage>
        <taxon>Bacteria</taxon>
        <taxon>Pseudomonadati</taxon>
        <taxon>Pseudomonadota</taxon>
        <taxon>Alphaproteobacteria</taxon>
        <taxon>Rhodobacterales</taxon>
        <taxon>Roseobacteraceae</taxon>
        <taxon>Mesobaculum</taxon>
    </lineage>
</organism>
<reference evidence="5 6" key="1">
    <citation type="submission" date="2018-11" db="EMBL/GenBank/DDBJ databases">
        <title>Mesobaculum littorinae gen. nov., sp. nov., isolated from Littorina scabra that represents a novel genus of the order Rhodobacteraceae.</title>
        <authorList>
            <person name="Li F."/>
        </authorList>
    </citation>
    <scope>NUCLEOTIDE SEQUENCE [LARGE SCALE GENOMIC DNA]</scope>
    <source>
        <strain evidence="5 6">M0103</strain>
    </source>
</reference>
<dbReference type="Pfam" id="PF05175">
    <property type="entry name" value="MTS"/>
    <property type="match status" value="1"/>
</dbReference>
<keyword evidence="5" id="KW-0808">Transferase</keyword>
<dbReference type="InterPro" id="IPR007848">
    <property type="entry name" value="Small_mtfrase_dom"/>
</dbReference>
<sequence length="306" mass="32407">MTRKTICRDAGTGARRDAARPATAEAPAAPLADPCVDPFADAPADGPDDPQAPHPAGPETHDAFLGGRLHLLQPARGYRAGVDPVLLAAAVPARAGQSVLDLGCGVGAAALCLGVRVPGLTLFGIERQPLYADLARRNGAAAGQAFEVATGDLRAMPDSLRQRRYDHVIANPPYYLARTPTARSPDAGREAALGEETPLSEWMAVAGRRVAPRGCLSVIIPAARLRDLLAALPGHLGSVSVLPLAAREGREAKLVILRAWQAGRAGLRLHAPLILHPGDRHLRDREDYRPEIRAVLRDASPIPWPD</sequence>
<keyword evidence="6" id="KW-1185">Reference proteome</keyword>
<keyword evidence="1 5" id="KW-0489">Methyltransferase</keyword>
<evidence type="ECO:0000256" key="3">
    <source>
        <dbReference type="SAM" id="MobiDB-lite"/>
    </source>
</evidence>